<dbReference type="eggNOG" id="KOG0017">
    <property type="taxonomic scope" value="Eukaryota"/>
</dbReference>
<feature type="region of interest" description="Disordered" evidence="2">
    <location>
        <begin position="453"/>
        <end position="478"/>
    </location>
</feature>
<evidence type="ECO:0000313" key="7">
    <source>
        <dbReference type="Proteomes" id="UP000026915"/>
    </source>
</evidence>
<dbReference type="InterPro" id="IPR054722">
    <property type="entry name" value="PolX-like_BBD"/>
</dbReference>
<keyword evidence="3" id="KW-0472">Membrane</keyword>
<keyword evidence="1" id="KW-0645">Protease</keyword>
<organism evidence="6 7">
    <name type="scientific">Theobroma cacao</name>
    <name type="common">Cacao</name>
    <name type="synonym">Cocoa</name>
    <dbReference type="NCBI Taxonomy" id="3641"/>
    <lineage>
        <taxon>Eukaryota</taxon>
        <taxon>Viridiplantae</taxon>
        <taxon>Streptophyta</taxon>
        <taxon>Embryophyta</taxon>
        <taxon>Tracheophyta</taxon>
        <taxon>Spermatophyta</taxon>
        <taxon>Magnoliopsida</taxon>
        <taxon>eudicotyledons</taxon>
        <taxon>Gunneridae</taxon>
        <taxon>Pentapetalae</taxon>
        <taxon>rosids</taxon>
        <taxon>malvids</taxon>
        <taxon>Malvales</taxon>
        <taxon>Malvaceae</taxon>
        <taxon>Byttnerioideae</taxon>
        <taxon>Theobroma</taxon>
    </lineage>
</organism>
<dbReference type="InterPro" id="IPR013103">
    <property type="entry name" value="RVT_2"/>
</dbReference>
<dbReference type="PANTHER" id="PTHR11439">
    <property type="entry name" value="GAG-POL-RELATED RETROTRANSPOSON"/>
    <property type="match status" value="1"/>
</dbReference>
<evidence type="ECO:0000259" key="4">
    <source>
        <dbReference type="Pfam" id="PF07727"/>
    </source>
</evidence>
<name>A0A061EW06_THECC</name>
<sequence length="907" mass="104756">MTLYLGMSSFMRAFFPSKSQHKLSIKKQFLKHLVSIILSPIISISILIIIQTLIFLFMIIILLRHIIVIYHLHHHTMSLNILFKIFYLSIYYLILIKLLLFLCPMLMSQKLIIKRFSLSLEECHESKIDALEDNGTWSVVPLPSDSHFIDSKWVYKVKMNADGNVERYNVRFAAKGYNQRESFDYQETFSPMAKQPTATNDVMQYLSSKFKLKDLRCVKYFLSLEVARSDTRITIYQQKYTLGLLKELGLLGAKLVFAPMDYNQKPICVCKSNYAEVMAIKVALEDFYQSKQVVKNALMVEFNHFFNGNNYPMWAVKMKAYLKAFDLWEVVEVGGDPPARQANPTIAQMKQYNEEVAKRFKALSCIHSVVTDAVFVRIMACESAKEAWDKIKEEFHGSDHTRQIQILNLLRKFEVLKMKDEETMKNYFDKVLRVVNQALRQEDHVEATLAARRVDKRTSSGSHKKFEHEKKDKDKRPHVKCRACNQKGHVEKVCKNKENRVEEKAAIMEQKEDAEETLFMVIESNDLEKDSIWLIDSACSMHITGKIKNFLDLNKAYKSTVEIRDGNLLEIEGRGTVGITTKKVFNEDLHWNWMKNEIAENNNDNVAINLDVFEEEAGHELDDNIDDIPAPRAWYEKIDGYLRSNKFFRSESEPTLYVKSSLGKIQLIVSVYVDDLLIIGSNKTDLKSFKNKMKSEFDMSELGEMSYFLGLEIQQRSEFICLHQKKYARKLLKRFKMEGCKPMSTPLATATKLCKDDGRTLVDVTQYRKLIGCLLYLSASRLDIMYVRGTLNYGFLYGQVENKELEGYSDSDWARSYDDLKSTGGYCFSFGSAMFSWNSKKQDIIAQSSAKAEYVAAASATNQALWLKKVLLDLKFEQINPTVLWLDNQSAIALAKDPINTRSCEEQ</sequence>
<keyword evidence="1" id="KW-0064">Aspartyl protease</keyword>
<keyword evidence="1" id="KW-0378">Hydrolase</keyword>
<feature type="domain" description="Reverse transcriptase Ty1/copia-type" evidence="4">
    <location>
        <begin position="630"/>
        <end position="747"/>
    </location>
</feature>
<dbReference type="Proteomes" id="UP000026915">
    <property type="component" value="Chromosome 5"/>
</dbReference>
<dbReference type="HOGENOM" id="CLU_320148_0_0_1"/>
<dbReference type="Pfam" id="PF22936">
    <property type="entry name" value="Pol_BBD"/>
    <property type="match status" value="1"/>
</dbReference>
<keyword evidence="3" id="KW-0812">Transmembrane</keyword>
<evidence type="ECO:0000313" key="6">
    <source>
        <dbReference type="EMBL" id="EOY09250.1"/>
    </source>
</evidence>
<dbReference type="InParanoid" id="A0A061EW06"/>
<evidence type="ECO:0000259" key="5">
    <source>
        <dbReference type="Pfam" id="PF22936"/>
    </source>
</evidence>
<dbReference type="PANTHER" id="PTHR11439:SF503">
    <property type="entry name" value="CYSTEINE-RICH RLK (RECEPTOR-LIKE PROTEIN KINASE) 8"/>
    <property type="match status" value="1"/>
</dbReference>
<dbReference type="Pfam" id="PF14223">
    <property type="entry name" value="Retrotran_gag_2"/>
    <property type="match status" value="1"/>
</dbReference>
<dbReference type="SUPFAM" id="SSF56672">
    <property type="entry name" value="DNA/RNA polymerases"/>
    <property type="match status" value="1"/>
</dbReference>
<evidence type="ECO:0000256" key="2">
    <source>
        <dbReference type="SAM" id="MobiDB-lite"/>
    </source>
</evidence>
<proteinExistence type="predicted"/>
<evidence type="ECO:0000256" key="1">
    <source>
        <dbReference type="ARBA" id="ARBA00022750"/>
    </source>
</evidence>
<gene>
    <name evidence="6" type="ORF">TCM_024658</name>
</gene>
<accession>A0A061EW06</accession>
<feature type="domain" description="Retrovirus-related Pol polyprotein from transposon TNT 1-94-like beta-barrel" evidence="5">
    <location>
        <begin position="533"/>
        <end position="583"/>
    </location>
</feature>
<dbReference type="InterPro" id="IPR043502">
    <property type="entry name" value="DNA/RNA_pol_sf"/>
</dbReference>
<dbReference type="FunCoup" id="A0A061EW06">
    <property type="interactions" value="18"/>
</dbReference>
<dbReference type="GO" id="GO:0004190">
    <property type="term" value="F:aspartic-type endopeptidase activity"/>
    <property type="evidence" value="ECO:0007669"/>
    <property type="project" value="UniProtKB-KW"/>
</dbReference>
<feature type="compositionally biased region" description="Basic and acidic residues" evidence="2">
    <location>
        <begin position="453"/>
        <end position="475"/>
    </location>
</feature>
<feature type="transmembrane region" description="Helical" evidence="3">
    <location>
        <begin position="85"/>
        <end position="107"/>
    </location>
</feature>
<dbReference type="CDD" id="cd09272">
    <property type="entry name" value="RNase_HI_RT_Ty1"/>
    <property type="match status" value="1"/>
</dbReference>
<protein>
    <recommendedName>
        <fullName evidence="8">Cysteine-rich RLK (RECEPTOR-like protein kinase) 8</fullName>
    </recommendedName>
</protein>
<dbReference type="Pfam" id="PF07727">
    <property type="entry name" value="RVT_2"/>
    <property type="match status" value="2"/>
</dbReference>
<keyword evidence="3" id="KW-1133">Transmembrane helix</keyword>
<feature type="domain" description="Reverse transcriptase Ty1/copia-type" evidence="4">
    <location>
        <begin position="134"/>
        <end position="194"/>
    </location>
</feature>
<dbReference type="EMBL" id="CM001883">
    <property type="protein sequence ID" value="EOY09250.1"/>
    <property type="molecule type" value="Genomic_DNA"/>
</dbReference>
<dbReference type="Gramene" id="EOY09250">
    <property type="protein sequence ID" value="EOY09250"/>
    <property type="gene ID" value="TCM_024658"/>
</dbReference>
<evidence type="ECO:0008006" key="8">
    <source>
        <dbReference type="Google" id="ProtNLM"/>
    </source>
</evidence>
<reference evidence="6 7" key="1">
    <citation type="journal article" date="2013" name="Genome Biol.">
        <title>The genome sequence of the most widely cultivated cacao type and its use to identify candidate genes regulating pod color.</title>
        <authorList>
            <person name="Motamayor J.C."/>
            <person name="Mockaitis K."/>
            <person name="Schmutz J."/>
            <person name="Haiminen N."/>
            <person name="Iii D.L."/>
            <person name="Cornejo O."/>
            <person name="Findley S.D."/>
            <person name="Zheng P."/>
            <person name="Utro F."/>
            <person name="Royaert S."/>
            <person name="Saski C."/>
            <person name="Jenkins J."/>
            <person name="Podicheti R."/>
            <person name="Zhao M."/>
            <person name="Scheffler B.E."/>
            <person name="Stack J.C."/>
            <person name="Feltus F.A."/>
            <person name="Mustiga G.M."/>
            <person name="Amores F."/>
            <person name="Phillips W."/>
            <person name="Marelli J.P."/>
            <person name="May G.D."/>
            <person name="Shapiro H."/>
            <person name="Ma J."/>
            <person name="Bustamante C.D."/>
            <person name="Schnell R.J."/>
            <person name="Main D."/>
            <person name="Gilbert D."/>
            <person name="Parida L."/>
            <person name="Kuhn D.N."/>
        </authorList>
    </citation>
    <scope>NUCLEOTIDE SEQUENCE [LARGE SCALE GENOMIC DNA]</scope>
    <source>
        <strain evidence="7">cv. Matina 1-6</strain>
    </source>
</reference>
<keyword evidence="7" id="KW-1185">Reference proteome</keyword>
<evidence type="ECO:0000256" key="3">
    <source>
        <dbReference type="SAM" id="Phobius"/>
    </source>
</evidence>
<dbReference type="AlphaFoldDB" id="A0A061EW06"/>